<evidence type="ECO:0000313" key="15">
    <source>
        <dbReference type="EMBL" id="WAR43704.1"/>
    </source>
</evidence>
<dbReference type="RefSeq" id="WP_269021855.1">
    <property type="nucleotide sequence ID" value="NZ_CP113517.1"/>
</dbReference>
<evidence type="ECO:0000256" key="11">
    <source>
        <dbReference type="RuleBase" id="RU003357"/>
    </source>
</evidence>
<evidence type="ECO:0000259" key="14">
    <source>
        <dbReference type="Pfam" id="PF07715"/>
    </source>
</evidence>
<dbReference type="EMBL" id="CP113517">
    <property type="protein sequence ID" value="WAR43704.1"/>
    <property type="molecule type" value="Genomic_DNA"/>
</dbReference>
<feature type="region of interest" description="Disordered" evidence="12">
    <location>
        <begin position="239"/>
        <end position="263"/>
    </location>
</feature>
<dbReference type="InterPro" id="IPR036942">
    <property type="entry name" value="Beta-barrel_TonB_sf"/>
</dbReference>
<evidence type="ECO:0000256" key="3">
    <source>
        <dbReference type="ARBA" id="ARBA00022452"/>
    </source>
</evidence>
<evidence type="ECO:0000256" key="6">
    <source>
        <dbReference type="ARBA" id="ARBA00023065"/>
    </source>
</evidence>
<accession>A0ABY7GEK9</accession>
<gene>
    <name evidence="15" type="ORF">NM686_015135</name>
</gene>
<dbReference type="PROSITE" id="PS52016">
    <property type="entry name" value="TONB_DEPENDENT_REC_3"/>
    <property type="match status" value="1"/>
</dbReference>
<evidence type="ECO:0000313" key="16">
    <source>
        <dbReference type="Proteomes" id="UP001162780"/>
    </source>
</evidence>
<dbReference type="Pfam" id="PF00593">
    <property type="entry name" value="TonB_dep_Rec_b-barrel"/>
    <property type="match status" value="1"/>
</dbReference>
<reference evidence="15" key="1">
    <citation type="submission" date="2022-11" db="EMBL/GenBank/DDBJ databases">
        <title>Methylomonas rapida sp. nov., Carotenoid-Producing Obligate Methanotrophs with High Growth Characteristics and Biotechnological Potential.</title>
        <authorList>
            <person name="Tikhonova E.N."/>
            <person name="Suleimanov R.Z."/>
            <person name="Miroshnikov K."/>
            <person name="Oshkin I.Y."/>
            <person name="Belova S.E."/>
            <person name="Danilova O.V."/>
            <person name="Ashikhmin A."/>
            <person name="Konopkin A."/>
            <person name="But S.Y."/>
            <person name="Khmelenina V.N."/>
            <person name="Kuznetsov N."/>
            <person name="Pimenov N.V."/>
            <person name="Dedysh S.N."/>
        </authorList>
    </citation>
    <scope>NUCLEOTIDE SEQUENCE</scope>
    <source>
        <strain evidence="15">MP1</strain>
    </source>
</reference>
<dbReference type="InterPro" id="IPR012910">
    <property type="entry name" value="Plug_dom"/>
</dbReference>
<comment type="similarity">
    <text evidence="10 11">Belongs to the TonB-dependent receptor family.</text>
</comment>
<dbReference type="Pfam" id="PF07715">
    <property type="entry name" value="Plug"/>
    <property type="match status" value="1"/>
</dbReference>
<dbReference type="InterPro" id="IPR000531">
    <property type="entry name" value="Beta-barrel_TonB"/>
</dbReference>
<keyword evidence="7 11" id="KW-0798">TonB box</keyword>
<keyword evidence="6" id="KW-0406">Ion transport</keyword>
<evidence type="ECO:0000256" key="8">
    <source>
        <dbReference type="ARBA" id="ARBA00023136"/>
    </source>
</evidence>
<dbReference type="InterPro" id="IPR037066">
    <property type="entry name" value="Plug_dom_sf"/>
</dbReference>
<feature type="domain" description="TonB-dependent receptor-like beta-barrel" evidence="13">
    <location>
        <begin position="359"/>
        <end position="789"/>
    </location>
</feature>
<dbReference type="InterPro" id="IPR039426">
    <property type="entry name" value="TonB-dep_rcpt-like"/>
</dbReference>
<proteinExistence type="inferred from homology"/>
<dbReference type="SUPFAM" id="SSF56935">
    <property type="entry name" value="Porins"/>
    <property type="match status" value="1"/>
</dbReference>
<evidence type="ECO:0000256" key="5">
    <source>
        <dbReference type="ARBA" id="ARBA00022729"/>
    </source>
</evidence>
<sequence>MAGKDYSTTCSGFSAKYGRAKIYPVTVVLPGIMGLSISAQALETKSTDNASLEAVEVVSEETGLFPQTAKATPSYEIETKEVEKFVNATTVEDYLRYAPSINIRKRYIGDPNGSLGMRGSNVFQTAHTMVFADGMPLHNPLRTTFNGAPRWSMVSPNEVATADVLYGPFSAQYDGHSFGGVVNLNTNMPEKFEAHMDAMGMFQTMDRGGRKQTLEGYKTNISAGDRFDKFSIFGSYNRLDNQGQPMTPRTTASRSSQNALDTRDSRGVITTDVNATIPVHDAKFEPQPNGTNGVYYGDDGIARTVTDLYKVKMGYDFTPDLQGRFTVAYEERTGETNDPLSLIKDANGNTLWGEPVIGRNPSTTTAYNLNGRYFLVPTSAFSVSESERQAINLGLGLKGKISDDWSIDTNASYYDAFNDTTVTSELNPNHPMNQNRGQVTDLDAWWANYDIKLATDNFLDNKDLSFMGGYQFNHASLNNKVYNSNNYLGGSKDSLSSDSGGDTQTNSVFSQLEWRFLPDWAIMAGARVDNWQTINGHVYNYSLAPALREQDYSDRDATRISPKASLEYSPDVWTFRYSFSKAYRFPIAEEMFLSNSTFNSRSVSYPGLGPENGYFHNFMVQYDIPRGFVRADFFYDLINDEIANTVQNFGNVAVTTFQPIEQTETIGVDLTFQQNEVFGLPVDFMVNGTFMNKQIVKNSRNSDLAGNEWDRIPKLQVNTSATYHILPVWDFSAAVRYRSDVFQRLDNSDTEANVFGGTDEYTFVDLKTSYQLPEYHNLKSTISAGIDNVLNVDVYENHPFPQRTYFVKASLDY</sequence>
<dbReference type="Gene3D" id="2.170.130.10">
    <property type="entry name" value="TonB-dependent receptor, plug domain"/>
    <property type="match status" value="1"/>
</dbReference>
<feature type="compositionally biased region" description="Polar residues" evidence="12">
    <location>
        <begin position="239"/>
        <end position="260"/>
    </location>
</feature>
<keyword evidence="9 10" id="KW-0998">Cell outer membrane</keyword>
<comment type="subcellular location">
    <subcellularLocation>
        <location evidence="1 10">Cell outer membrane</location>
        <topology evidence="1 10">Multi-pass membrane protein</topology>
    </subcellularLocation>
</comment>
<evidence type="ECO:0000256" key="7">
    <source>
        <dbReference type="ARBA" id="ARBA00023077"/>
    </source>
</evidence>
<dbReference type="PANTHER" id="PTHR30069:SF53">
    <property type="entry name" value="COLICIN I RECEPTOR-RELATED"/>
    <property type="match status" value="1"/>
</dbReference>
<dbReference type="Proteomes" id="UP001162780">
    <property type="component" value="Chromosome"/>
</dbReference>
<keyword evidence="8 10" id="KW-0472">Membrane</keyword>
<name>A0ABY7GEK9_9GAMM</name>
<evidence type="ECO:0000256" key="12">
    <source>
        <dbReference type="SAM" id="MobiDB-lite"/>
    </source>
</evidence>
<evidence type="ECO:0000259" key="13">
    <source>
        <dbReference type="Pfam" id="PF00593"/>
    </source>
</evidence>
<evidence type="ECO:0000256" key="1">
    <source>
        <dbReference type="ARBA" id="ARBA00004571"/>
    </source>
</evidence>
<feature type="domain" description="TonB-dependent receptor plug" evidence="14">
    <location>
        <begin position="75"/>
        <end position="181"/>
    </location>
</feature>
<keyword evidence="5" id="KW-0732">Signal</keyword>
<keyword evidence="15" id="KW-0675">Receptor</keyword>
<dbReference type="PANTHER" id="PTHR30069">
    <property type="entry name" value="TONB-DEPENDENT OUTER MEMBRANE RECEPTOR"/>
    <property type="match status" value="1"/>
</dbReference>
<keyword evidence="4 10" id="KW-0812">Transmembrane</keyword>
<organism evidence="15 16">
    <name type="scientific">Methylomonas rapida</name>
    <dbReference type="NCBI Taxonomy" id="2963939"/>
    <lineage>
        <taxon>Bacteria</taxon>
        <taxon>Pseudomonadati</taxon>
        <taxon>Pseudomonadota</taxon>
        <taxon>Gammaproteobacteria</taxon>
        <taxon>Methylococcales</taxon>
        <taxon>Methylococcaceae</taxon>
        <taxon>Methylomonas</taxon>
    </lineage>
</organism>
<protein>
    <submittedName>
        <fullName evidence="15">TonB-dependent receptor</fullName>
    </submittedName>
</protein>
<evidence type="ECO:0000256" key="4">
    <source>
        <dbReference type="ARBA" id="ARBA00022692"/>
    </source>
</evidence>
<dbReference type="Gene3D" id="2.40.170.20">
    <property type="entry name" value="TonB-dependent receptor, beta-barrel domain"/>
    <property type="match status" value="1"/>
</dbReference>
<keyword evidence="3 10" id="KW-1134">Transmembrane beta strand</keyword>
<evidence type="ECO:0000256" key="2">
    <source>
        <dbReference type="ARBA" id="ARBA00022448"/>
    </source>
</evidence>
<keyword evidence="16" id="KW-1185">Reference proteome</keyword>
<keyword evidence="2 10" id="KW-0813">Transport</keyword>
<evidence type="ECO:0000256" key="9">
    <source>
        <dbReference type="ARBA" id="ARBA00023237"/>
    </source>
</evidence>
<evidence type="ECO:0000256" key="10">
    <source>
        <dbReference type="PROSITE-ProRule" id="PRU01360"/>
    </source>
</evidence>